<evidence type="ECO:0000313" key="5">
    <source>
        <dbReference type="Proteomes" id="UP000824123"/>
    </source>
</evidence>
<name>A0A9D1LSP5_9FIRM</name>
<dbReference type="PANTHER" id="PTHR31084">
    <property type="entry name" value="ALPHA-L-FUCOSIDASE 2"/>
    <property type="match status" value="1"/>
</dbReference>
<keyword evidence="4" id="KW-0378">Hydrolase</keyword>
<gene>
    <name evidence="4" type="ORF">IAC59_09105</name>
</gene>
<evidence type="ECO:0000259" key="1">
    <source>
        <dbReference type="Pfam" id="PF14498"/>
    </source>
</evidence>
<reference evidence="4" key="2">
    <citation type="journal article" date="2021" name="PeerJ">
        <title>Extensive microbial diversity within the chicken gut microbiome revealed by metagenomics and culture.</title>
        <authorList>
            <person name="Gilroy R."/>
            <person name="Ravi A."/>
            <person name="Getino M."/>
            <person name="Pursley I."/>
            <person name="Horton D.L."/>
            <person name="Alikhan N.F."/>
            <person name="Baker D."/>
            <person name="Gharbi K."/>
            <person name="Hall N."/>
            <person name="Watson M."/>
            <person name="Adriaenssens E.M."/>
            <person name="Foster-Nyarko E."/>
            <person name="Jarju S."/>
            <person name="Secka A."/>
            <person name="Antonio M."/>
            <person name="Oren A."/>
            <person name="Chaudhuri R.R."/>
            <person name="La Ragione R."/>
            <person name="Hildebrand F."/>
            <person name="Pallen M.J."/>
        </authorList>
    </citation>
    <scope>NUCLEOTIDE SEQUENCE</scope>
    <source>
        <strain evidence="4">ChiSxjej2B14-8506</strain>
    </source>
</reference>
<evidence type="ECO:0000259" key="2">
    <source>
        <dbReference type="Pfam" id="PF21307"/>
    </source>
</evidence>
<evidence type="ECO:0000313" key="4">
    <source>
        <dbReference type="EMBL" id="HIU47395.1"/>
    </source>
</evidence>
<comment type="caution">
    <text evidence="4">The sequence shown here is derived from an EMBL/GenBank/DDBJ whole genome shotgun (WGS) entry which is preliminary data.</text>
</comment>
<evidence type="ECO:0000259" key="3">
    <source>
        <dbReference type="Pfam" id="PF22124"/>
    </source>
</evidence>
<dbReference type="InterPro" id="IPR027414">
    <property type="entry name" value="GH95_N_dom"/>
</dbReference>
<dbReference type="PANTHER" id="PTHR31084:SF0">
    <property type="entry name" value="ALPHA-L-FUCOSIDASE 2"/>
    <property type="match status" value="1"/>
</dbReference>
<dbReference type="Pfam" id="PF22124">
    <property type="entry name" value="Glyco_hydro_95_cat"/>
    <property type="match status" value="1"/>
</dbReference>
<feature type="domain" description="Glycosyl hydrolase family 95 N-terminal" evidence="1">
    <location>
        <begin position="11"/>
        <end position="259"/>
    </location>
</feature>
<dbReference type="InterPro" id="IPR013780">
    <property type="entry name" value="Glyco_hydro_b"/>
</dbReference>
<feature type="domain" description="Glycosyl hydrolase family 95 catalytic" evidence="3">
    <location>
        <begin position="287"/>
        <end position="719"/>
    </location>
</feature>
<dbReference type="InterPro" id="IPR054363">
    <property type="entry name" value="GH95_cat"/>
</dbReference>
<dbReference type="Pfam" id="PF21307">
    <property type="entry name" value="Glyco_hydro_95_C"/>
    <property type="match status" value="1"/>
</dbReference>
<dbReference type="Pfam" id="PF14498">
    <property type="entry name" value="Glyco_hyd_65N_2"/>
    <property type="match status" value="1"/>
</dbReference>
<dbReference type="EMBL" id="DVNK01000053">
    <property type="protein sequence ID" value="HIU47395.1"/>
    <property type="molecule type" value="Genomic_DNA"/>
</dbReference>
<dbReference type="Proteomes" id="UP000824123">
    <property type="component" value="Unassembled WGS sequence"/>
</dbReference>
<organism evidence="4 5">
    <name type="scientific">Candidatus Fimadaptatus faecigallinarum</name>
    <dbReference type="NCBI Taxonomy" id="2840814"/>
    <lineage>
        <taxon>Bacteria</taxon>
        <taxon>Bacillati</taxon>
        <taxon>Bacillota</taxon>
        <taxon>Clostridia</taxon>
        <taxon>Eubacteriales</taxon>
        <taxon>Candidatus Fimadaptatus</taxon>
    </lineage>
</organism>
<dbReference type="InterPro" id="IPR049053">
    <property type="entry name" value="AFCA-like_C"/>
</dbReference>
<dbReference type="Gene3D" id="2.60.40.1180">
    <property type="entry name" value="Golgi alpha-mannosidase II"/>
    <property type="match status" value="1"/>
</dbReference>
<proteinExistence type="predicted"/>
<dbReference type="SUPFAM" id="SSF48208">
    <property type="entry name" value="Six-hairpin glycosidases"/>
    <property type="match status" value="1"/>
</dbReference>
<protein>
    <submittedName>
        <fullName evidence="4">Glycoside hydrolase family 95 protein</fullName>
    </submittedName>
</protein>
<dbReference type="PIRSF" id="PIRSF007663">
    <property type="entry name" value="UCP007663"/>
    <property type="match status" value="1"/>
</dbReference>
<dbReference type="GO" id="GO:0005975">
    <property type="term" value="P:carbohydrate metabolic process"/>
    <property type="evidence" value="ECO:0007669"/>
    <property type="project" value="InterPro"/>
</dbReference>
<sequence>MDYSYDRRNALWYRQSARKWTEALPVGNGRIGAMLFGGVACERIALNEDSLWSGYPKDKNNPDAHKYYAQAQQLAQSGQLAQAQRLIEDRLEGAFTESYMPLGDIYIEFSGVDECRNYTHLLDLRSGLDICEFDSAGAHIRRTAFASYPDQVFVLRCESSQPGRINFKLRFETQLRAQASAQAGSITVDLRAPSHVDPNYVDSPDPVIYSDVPAEMGMRCRARILVSAEGGSVGCDDGRICVAGADSALLILAVRTSFNGPARQPELEGRDEKADVERDLSAIAGFSFDRLLERHLSDFVPLFDRVRFELNGPVDDIPTDERLRRFLDSPDDRALYELIFHYGRYLMFCSSRPGTRAANLQGIWNPHLRAPWSSNYTVNINTEMNYWPAEICGMGDMHMPLMDLVDALRVTGRETARLHYGARGVVSHHNVDIWALSNPVGDCGRNTAGYAFWPMSFGWLCRHMVEHYDYTLDDAFLRERVLPALDDCVEFFLDILYENADGQLVITPTTSPENSFIYEGERISVAKSCAMSSAIVFETFENYLRLSGVAGHTGELADRVRAALPRLKRFDIGSKGQLLEWDSEYEEAEPHHRHTSHLYALHPARLITPESGRPSGANCPAEYRSAIDDQPELANACRTSLNLRGDDGTGWALGWKINHWARLMDGDHALKLLKRQLRLVDDGGFNYSSGGGTYANMFDAHPPFQIDGNFGACAGIAEMFCQGYRGNLLLLPALPGEWKSGHMHGLCAPGRLTVDIDFENGRLKLARIYASRDLKQPLRVVYDDMVKYLNIAAGRTYELRAGDFK</sequence>
<dbReference type="InterPro" id="IPR008928">
    <property type="entry name" value="6-hairpin_glycosidase_sf"/>
</dbReference>
<accession>A0A9D1LSP5</accession>
<dbReference type="InterPro" id="IPR016518">
    <property type="entry name" value="Alpha-L-fucosidase"/>
</dbReference>
<dbReference type="Gene3D" id="2.70.98.50">
    <property type="entry name" value="putative glycoside hydrolase family protein from bacillus halodurans"/>
    <property type="match status" value="1"/>
</dbReference>
<feature type="domain" description="Alpha fucosidase A-like C-terminal" evidence="2">
    <location>
        <begin position="723"/>
        <end position="779"/>
    </location>
</feature>
<dbReference type="AlphaFoldDB" id="A0A9D1LSP5"/>
<reference evidence="4" key="1">
    <citation type="submission" date="2020-10" db="EMBL/GenBank/DDBJ databases">
        <authorList>
            <person name="Gilroy R."/>
        </authorList>
    </citation>
    <scope>NUCLEOTIDE SEQUENCE</scope>
    <source>
        <strain evidence="4">ChiSxjej2B14-8506</strain>
    </source>
</reference>
<dbReference type="GO" id="GO:0004560">
    <property type="term" value="F:alpha-L-fucosidase activity"/>
    <property type="evidence" value="ECO:0007669"/>
    <property type="project" value="InterPro"/>
</dbReference>